<evidence type="ECO:0000313" key="3">
    <source>
        <dbReference type="Proteomes" id="UP001162640"/>
    </source>
</evidence>
<name>A0A9W6ZHH4_9STRA</name>
<feature type="transmembrane region" description="Helical" evidence="1">
    <location>
        <begin position="311"/>
        <end position="331"/>
    </location>
</feature>
<accession>A0A9W6ZHH4</accession>
<dbReference type="SUPFAM" id="SSF49899">
    <property type="entry name" value="Concanavalin A-like lectins/glucanases"/>
    <property type="match status" value="2"/>
</dbReference>
<organism evidence="2 3">
    <name type="scientific">Triparma laevis f. inornata</name>
    <dbReference type="NCBI Taxonomy" id="1714386"/>
    <lineage>
        <taxon>Eukaryota</taxon>
        <taxon>Sar</taxon>
        <taxon>Stramenopiles</taxon>
        <taxon>Ochrophyta</taxon>
        <taxon>Bolidophyceae</taxon>
        <taxon>Parmales</taxon>
        <taxon>Triparmaceae</taxon>
        <taxon>Triparma</taxon>
    </lineage>
</organism>
<evidence type="ECO:0000256" key="1">
    <source>
        <dbReference type="SAM" id="Phobius"/>
    </source>
</evidence>
<dbReference type="AlphaFoldDB" id="A0A9W6ZHH4"/>
<dbReference type="EMBL" id="BLQM01000020">
    <property type="protein sequence ID" value="GMH51367.1"/>
    <property type="molecule type" value="Genomic_DNA"/>
</dbReference>
<feature type="transmembrane region" description="Helical" evidence="1">
    <location>
        <begin position="337"/>
        <end position="356"/>
    </location>
</feature>
<protein>
    <submittedName>
        <fullName evidence="2">Uncharacterized protein</fullName>
    </submittedName>
</protein>
<comment type="caution">
    <text evidence="2">The sequence shown here is derived from an EMBL/GenBank/DDBJ whole genome shotgun (WGS) entry which is preliminary data.</text>
</comment>
<gene>
    <name evidence="2" type="ORF">TL16_g00996</name>
</gene>
<keyword evidence="1" id="KW-0812">Transmembrane</keyword>
<sequence>MKIYKNGVLVGTETDGWEPSVLTLTHLTIGAYRGTTYFLDSTIAYLKIWNGVELKQSNVTDLYAPHNNAHHFWDFRGCTTGEFPRHGQYRWNLVARNRPTSQMYRPTCSADGLRLDGVSGWVDIDDWEWRGTTSFEVYVKCDRFNLYSRVFDLGSGESSDNVYLANLGTTSTIGWLVRTQLSQVKWLYTSNWDSSAWNHVVVTVSGTTMKVYKNGVLAGTKTDGHEPNILTRTQQWFGRSARSSDGYFNGTIAYVKVWHGVELQPSDITSLYGHWTALQTIFLTIITIVTNLVIIFPVYEKCKAYFGENNKVQLIMFSILLVVNLVNYILARVLYSRTYTIIMLCLMIGFLEYFCYKNRVKIME</sequence>
<feature type="transmembrane region" description="Helical" evidence="1">
    <location>
        <begin position="275"/>
        <end position="299"/>
    </location>
</feature>
<dbReference type="InterPro" id="IPR013320">
    <property type="entry name" value="ConA-like_dom_sf"/>
</dbReference>
<proteinExistence type="predicted"/>
<dbReference type="Gene3D" id="2.60.120.200">
    <property type="match status" value="2"/>
</dbReference>
<keyword evidence="1" id="KW-1133">Transmembrane helix</keyword>
<evidence type="ECO:0000313" key="2">
    <source>
        <dbReference type="EMBL" id="GMH51367.1"/>
    </source>
</evidence>
<dbReference type="Pfam" id="PF13385">
    <property type="entry name" value="Laminin_G_3"/>
    <property type="match status" value="1"/>
</dbReference>
<reference evidence="3" key="1">
    <citation type="journal article" date="2023" name="Commun. Biol.">
        <title>Genome analysis of Parmales, the sister group of diatoms, reveals the evolutionary specialization of diatoms from phago-mixotrophs to photoautotrophs.</title>
        <authorList>
            <person name="Ban H."/>
            <person name="Sato S."/>
            <person name="Yoshikawa S."/>
            <person name="Yamada K."/>
            <person name="Nakamura Y."/>
            <person name="Ichinomiya M."/>
            <person name="Sato N."/>
            <person name="Blanc-Mathieu R."/>
            <person name="Endo H."/>
            <person name="Kuwata A."/>
            <person name="Ogata H."/>
        </authorList>
    </citation>
    <scope>NUCLEOTIDE SEQUENCE [LARGE SCALE GENOMIC DNA]</scope>
</reference>
<dbReference type="Proteomes" id="UP001162640">
    <property type="component" value="Unassembled WGS sequence"/>
</dbReference>
<keyword evidence="1" id="KW-0472">Membrane</keyword>